<dbReference type="InterPro" id="IPR009078">
    <property type="entry name" value="Ferritin-like_SF"/>
</dbReference>
<dbReference type="Gene3D" id="1.20.1260.10">
    <property type="match status" value="1"/>
</dbReference>
<sequence length="154" mass="17170">MSETSEVLSGGLMRLLAGNFALLFKARYLSWQEVAEQQGDLRAVVRQDHRDLNESVDALARMIVGLGRRIPPSYHELVQGSSFSEKLLATSVHEMIREIAEDHRQAITDIDLLMAVLPSNIHVGDLLRNLRVCHTTSLQSLLLILASDRSSLPN</sequence>
<protein>
    <submittedName>
        <fullName evidence="1">Uncharacterized protein</fullName>
    </submittedName>
</protein>
<name>A0A6N6JMD0_9RHOB</name>
<dbReference type="AlphaFoldDB" id="A0A6N6JMD0"/>
<dbReference type="Proteomes" id="UP000436822">
    <property type="component" value="Unassembled WGS sequence"/>
</dbReference>
<proteinExistence type="predicted"/>
<gene>
    <name evidence="1" type="ORF">KIN_41140</name>
</gene>
<dbReference type="InterPro" id="IPR012347">
    <property type="entry name" value="Ferritin-like"/>
</dbReference>
<dbReference type="RefSeq" id="WP_159810648.1">
    <property type="nucleotide sequence ID" value="NZ_BLJE01000007.1"/>
</dbReference>
<evidence type="ECO:0000313" key="2">
    <source>
        <dbReference type="Proteomes" id="UP000436822"/>
    </source>
</evidence>
<dbReference type="EMBL" id="BLJE01000007">
    <property type="protein sequence ID" value="GFE67040.1"/>
    <property type="molecule type" value="Genomic_DNA"/>
</dbReference>
<reference evidence="1 2" key="1">
    <citation type="submission" date="2019-12" db="EMBL/GenBank/DDBJ databases">
        <title>Litoreibacter badius sp. nov., a novel bacteriochlorophyll a-containing bacterium in the genus Litoreibacter.</title>
        <authorList>
            <person name="Kanamuro M."/>
            <person name="Takabe Y."/>
            <person name="Mori K."/>
            <person name="Takaichi S."/>
            <person name="Hanada S."/>
        </authorList>
    </citation>
    <scope>NUCLEOTIDE SEQUENCE [LARGE SCALE GENOMIC DNA]</scope>
    <source>
        <strain evidence="1 2">K6</strain>
    </source>
</reference>
<keyword evidence="2" id="KW-1185">Reference proteome</keyword>
<evidence type="ECO:0000313" key="1">
    <source>
        <dbReference type="EMBL" id="GFE67040.1"/>
    </source>
</evidence>
<dbReference type="SUPFAM" id="SSF47240">
    <property type="entry name" value="Ferritin-like"/>
    <property type="match status" value="1"/>
</dbReference>
<comment type="caution">
    <text evidence="1">The sequence shown here is derived from an EMBL/GenBank/DDBJ whole genome shotgun (WGS) entry which is preliminary data.</text>
</comment>
<accession>A0A6N6JMD0</accession>
<organism evidence="1 2">
    <name type="scientific">Litoreibacter roseus</name>
    <dbReference type="NCBI Taxonomy" id="2601869"/>
    <lineage>
        <taxon>Bacteria</taxon>
        <taxon>Pseudomonadati</taxon>
        <taxon>Pseudomonadota</taxon>
        <taxon>Alphaproteobacteria</taxon>
        <taxon>Rhodobacterales</taxon>
        <taxon>Roseobacteraceae</taxon>
        <taxon>Litoreibacter</taxon>
    </lineage>
</organism>